<accession>A0A3S5BVZ5</accession>
<dbReference type="Proteomes" id="UP000784294">
    <property type="component" value="Unassembled WGS sequence"/>
</dbReference>
<comment type="caution">
    <text evidence="2">The sequence shown here is derived from an EMBL/GenBank/DDBJ whole genome shotgun (WGS) entry which is preliminary data.</text>
</comment>
<dbReference type="AlphaFoldDB" id="A0A3S5BVZ5"/>
<protein>
    <submittedName>
        <fullName evidence="2">Uncharacterized protein</fullName>
    </submittedName>
</protein>
<evidence type="ECO:0000313" key="2">
    <source>
        <dbReference type="EMBL" id="VEL42608.1"/>
    </source>
</evidence>
<dbReference type="EMBL" id="CAAALY010275403">
    <property type="protein sequence ID" value="VEL42608.1"/>
    <property type="molecule type" value="Genomic_DNA"/>
</dbReference>
<organism evidence="2 3">
    <name type="scientific">Protopolystoma xenopodis</name>
    <dbReference type="NCBI Taxonomy" id="117903"/>
    <lineage>
        <taxon>Eukaryota</taxon>
        <taxon>Metazoa</taxon>
        <taxon>Spiralia</taxon>
        <taxon>Lophotrochozoa</taxon>
        <taxon>Platyhelminthes</taxon>
        <taxon>Monogenea</taxon>
        <taxon>Polyopisthocotylea</taxon>
        <taxon>Polystomatidea</taxon>
        <taxon>Polystomatidae</taxon>
        <taxon>Protopolystoma</taxon>
    </lineage>
</organism>
<reference evidence="2" key="1">
    <citation type="submission" date="2018-11" db="EMBL/GenBank/DDBJ databases">
        <authorList>
            <consortium name="Pathogen Informatics"/>
        </authorList>
    </citation>
    <scope>NUCLEOTIDE SEQUENCE</scope>
</reference>
<feature type="region of interest" description="Disordered" evidence="1">
    <location>
        <begin position="73"/>
        <end position="110"/>
    </location>
</feature>
<evidence type="ECO:0000313" key="3">
    <source>
        <dbReference type="Proteomes" id="UP000784294"/>
    </source>
</evidence>
<sequence length="110" mass="12193">MCESERLSLELAWADWLSAGGESHWNPVDQERKQEGAIARGELGKDEPTKNMPLPRKVKQLKCVGERNCLVPDREHVSSSSSTKSFQLPDAPGTTRPADVHMQVMQPPNG</sequence>
<name>A0A3S5BVZ5_9PLAT</name>
<proteinExistence type="predicted"/>
<feature type="region of interest" description="Disordered" evidence="1">
    <location>
        <begin position="22"/>
        <end position="54"/>
    </location>
</feature>
<evidence type="ECO:0000256" key="1">
    <source>
        <dbReference type="SAM" id="MobiDB-lite"/>
    </source>
</evidence>
<gene>
    <name evidence="2" type="ORF">PXEA_LOCUS36048</name>
</gene>
<keyword evidence="3" id="KW-1185">Reference proteome</keyword>